<name>A0A6G1B3A1_CROCR</name>
<organism evidence="1 2">
    <name type="scientific">Crocuta crocuta</name>
    <name type="common">Spotted hyena</name>
    <dbReference type="NCBI Taxonomy" id="9678"/>
    <lineage>
        <taxon>Eukaryota</taxon>
        <taxon>Metazoa</taxon>
        <taxon>Chordata</taxon>
        <taxon>Craniata</taxon>
        <taxon>Vertebrata</taxon>
        <taxon>Euteleostomi</taxon>
        <taxon>Mammalia</taxon>
        <taxon>Eutheria</taxon>
        <taxon>Laurasiatheria</taxon>
        <taxon>Carnivora</taxon>
        <taxon>Feliformia</taxon>
        <taxon>Hyaenidae</taxon>
        <taxon>Crocuta</taxon>
    </lineage>
</organism>
<comment type="caution">
    <text evidence="1">The sequence shown here is derived from an EMBL/GenBank/DDBJ whole genome shotgun (WGS) entry which is preliminary data.</text>
</comment>
<dbReference type="Proteomes" id="UP000475037">
    <property type="component" value="Unassembled WGS sequence"/>
</dbReference>
<proteinExistence type="predicted"/>
<reference evidence="1 2" key="1">
    <citation type="submission" date="2019-11" db="EMBL/GenBank/DDBJ databases">
        <authorList>
            <person name="Yang C."/>
            <person name="Li F."/>
        </authorList>
    </citation>
    <scope>NUCLEOTIDE SEQUENCE [LARGE SCALE GENOMIC DNA]</scope>
    <source>
        <strain evidence="1">KB4526</strain>
        <tissue evidence="1">Muscle</tissue>
    </source>
</reference>
<keyword evidence="2" id="KW-1185">Reference proteome</keyword>
<evidence type="ECO:0000313" key="1">
    <source>
        <dbReference type="EMBL" id="KAF0882396.1"/>
    </source>
</evidence>
<gene>
    <name evidence="1" type="ORF">FOF47_R07522</name>
</gene>
<protein>
    <submittedName>
        <fullName evidence="1">LORF2 protein</fullName>
    </submittedName>
</protein>
<dbReference type="AlphaFoldDB" id="A0A6G1B3A1"/>
<sequence>LWKIIWEFFTKLIIKLPYHSESSLLGINTKELKMYVFSKTCTGMFITASLIIAEKWKKFKSLSAHDLLNKICYIHAMEYYSAIKRIEELTHATKLEKLENIIPSQRSQSQRTTYSIIPFI</sequence>
<accession>A0A6G1B3A1</accession>
<feature type="non-terminal residue" evidence="1">
    <location>
        <position position="1"/>
    </location>
</feature>
<evidence type="ECO:0000313" key="2">
    <source>
        <dbReference type="Proteomes" id="UP000475037"/>
    </source>
</evidence>
<feature type="non-terminal residue" evidence="1">
    <location>
        <position position="120"/>
    </location>
</feature>
<dbReference type="EMBL" id="VOAJ01002532">
    <property type="protein sequence ID" value="KAF0882396.1"/>
    <property type="molecule type" value="Genomic_DNA"/>
</dbReference>